<evidence type="ECO:0000313" key="1">
    <source>
        <dbReference type="Proteomes" id="UP000095286"/>
    </source>
</evidence>
<proteinExistence type="predicted"/>
<evidence type="ECO:0000313" key="2">
    <source>
        <dbReference type="WBParaSite" id="RSKR_0000912950.1"/>
    </source>
</evidence>
<dbReference type="WBParaSite" id="RSKR_0000912950.1">
    <property type="protein sequence ID" value="RSKR_0000912950.1"/>
    <property type="gene ID" value="RSKR_0000912950"/>
</dbReference>
<dbReference type="Proteomes" id="UP000095286">
    <property type="component" value="Unplaced"/>
</dbReference>
<reference evidence="2" key="1">
    <citation type="submission" date="2016-11" db="UniProtKB">
        <authorList>
            <consortium name="WormBaseParasite"/>
        </authorList>
    </citation>
    <scope>IDENTIFICATION</scope>
    <source>
        <strain evidence="2">KR3021</strain>
    </source>
</reference>
<name>A0AC35U9Q5_9BILA</name>
<protein>
    <submittedName>
        <fullName evidence="2">C2H2-type domain-containing protein</fullName>
    </submittedName>
</protein>
<sequence length="244" mass="27268">MKMIANRTTLTREKIKCFVCPDSFLDCDLIPHVVSHLNIKPYECGACNYNTHHLSSLENHCYKKNHALNVSLEPTVKATIMDILMTITYCINGNGPDGFIEGWKNIAYPNITGNNIFLKRRQTDYGFMRNKLARHEPTRYKSPGNTLTRNEAPVSFQPRTYQIITNFETIIELPNSPSDLFESPNVLCVDTSILAGSSNAVFGNTSVGIQAINPSSTSNVGAVASNMSIEDQMKQKIVIVKIHR</sequence>
<accession>A0AC35U9Q5</accession>
<organism evidence="1 2">
    <name type="scientific">Rhabditophanes sp. KR3021</name>
    <dbReference type="NCBI Taxonomy" id="114890"/>
    <lineage>
        <taxon>Eukaryota</taxon>
        <taxon>Metazoa</taxon>
        <taxon>Ecdysozoa</taxon>
        <taxon>Nematoda</taxon>
        <taxon>Chromadorea</taxon>
        <taxon>Rhabditida</taxon>
        <taxon>Tylenchina</taxon>
        <taxon>Panagrolaimomorpha</taxon>
        <taxon>Strongyloidoidea</taxon>
        <taxon>Alloionematidae</taxon>
        <taxon>Rhabditophanes</taxon>
    </lineage>
</organism>